<feature type="transmembrane region" description="Helical" evidence="11">
    <location>
        <begin position="202"/>
        <end position="226"/>
    </location>
</feature>
<dbReference type="PRINTS" id="PR01434">
    <property type="entry name" value="NADHDHGNASE5"/>
</dbReference>
<feature type="transmembrane region" description="Helical" evidence="11">
    <location>
        <begin position="449"/>
        <end position="470"/>
    </location>
</feature>
<feature type="transmembrane region" description="Helical" evidence="11">
    <location>
        <begin position="597"/>
        <end position="616"/>
    </location>
</feature>
<dbReference type="AlphaFoldDB" id="A0A7W3JGH0"/>
<keyword evidence="4" id="KW-1003">Cell membrane</keyword>
<feature type="transmembrane region" description="Helical" evidence="11">
    <location>
        <begin position="745"/>
        <end position="767"/>
    </location>
</feature>
<evidence type="ECO:0000313" key="17">
    <source>
        <dbReference type="EMBL" id="GEK84529.1"/>
    </source>
</evidence>
<evidence type="ECO:0000259" key="12">
    <source>
        <dbReference type="Pfam" id="PF00361"/>
    </source>
</evidence>
<dbReference type="NCBIfam" id="NF009284">
    <property type="entry name" value="PRK12644.1"/>
    <property type="match status" value="1"/>
</dbReference>
<evidence type="ECO:0000313" key="18">
    <source>
        <dbReference type="EMBL" id="MBA8812350.1"/>
    </source>
</evidence>
<dbReference type="Pfam" id="PF00361">
    <property type="entry name" value="Proton_antipo_M"/>
    <property type="match status" value="1"/>
</dbReference>
<name>A0A7W3JGH0_9MICO</name>
<dbReference type="Pfam" id="PF20501">
    <property type="entry name" value="MbhE"/>
    <property type="match status" value="1"/>
</dbReference>
<gene>
    <name evidence="18" type="ORF">FB463_000574</name>
    <name evidence="17" type="ORF">FFA01_28380</name>
</gene>
<dbReference type="InterPro" id="IPR007182">
    <property type="entry name" value="MnhB"/>
</dbReference>
<feature type="transmembrane region" description="Helical" evidence="11">
    <location>
        <begin position="856"/>
        <end position="872"/>
    </location>
</feature>
<reference evidence="17 19" key="1">
    <citation type="submission" date="2019-07" db="EMBL/GenBank/DDBJ databases">
        <title>Whole genome shotgun sequence of Frigoribacterium faeni NBRC 103066.</title>
        <authorList>
            <person name="Hosoyama A."/>
            <person name="Uohara A."/>
            <person name="Ohji S."/>
            <person name="Ichikawa N."/>
        </authorList>
    </citation>
    <scope>NUCLEOTIDE SEQUENCE [LARGE SCALE GENOMIC DNA]</scope>
    <source>
        <strain evidence="17 19">NBRC 103066</strain>
    </source>
</reference>
<feature type="transmembrane region" description="Helical" evidence="11">
    <location>
        <begin position="129"/>
        <end position="146"/>
    </location>
</feature>
<feature type="transmembrane region" description="Helical" evidence="11">
    <location>
        <begin position="158"/>
        <end position="182"/>
    </location>
</feature>
<comment type="caution">
    <text evidence="18">The sequence shown here is derived from an EMBL/GenBank/DDBJ whole genome shotgun (WGS) entry which is preliminary data.</text>
</comment>
<organism evidence="18 20">
    <name type="scientific">Frigoribacterium faeni</name>
    <dbReference type="NCBI Taxonomy" id="145483"/>
    <lineage>
        <taxon>Bacteria</taxon>
        <taxon>Bacillati</taxon>
        <taxon>Actinomycetota</taxon>
        <taxon>Actinomycetes</taxon>
        <taxon>Micrococcales</taxon>
        <taxon>Microbacteriaceae</taxon>
        <taxon>Frigoribacterium</taxon>
    </lineage>
</organism>
<evidence type="ECO:0000259" key="14">
    <source>
        <dbReference type="Pfam" id="PF04039"/>
    </source>
</evidence>
<dbReference type="PANTHER" id="PTHR43373">
    <property type="entry name" value="NA(+)/H(+) ANTIPORTER SUBUNIT"/>
    <property type="match status" value="1"/>
</dbReference>
<dbReference type="Pfam" id="PF00662">
    <property type="entry name" value="Proton_antipo_N"/>
    <property type="match status" value="1"/>
</dbReference>
<dbReference type="EMBL" id="JACGWW010000001">
    <property type="protein sequence ID" value="MBA8812350.1"/>
    <property type="molecule type" value="Genomic_DNA"/>
</dbReference>
<feature type="domain" description="Na+/H+ antiporter MnhB subunit-related protein" evidence="14">
    <location>
        <begin position="830"/>
        <end position="952"/>
    </location>
</feature>
<feature type="domain" description="NADH:quinone oxidoreductase/Mrp antiporter transmembrane" evidence="12">
    <location>
        <begin position="125"/>
        <end position="410"/>
    </location>
</feature>
<dbReference type="EMBL" id="BJUV01000042">
    <property type="protein sequence ID" value="GEK84529.1"/>
    <property type="molecule type" value="Genomic_DNA"/>
</dbReference>
<feature type="transmembrane region" description="Helical" evidence="11">
    <location>
        <begin position="828"/>
        <end position="850"/>
    </location>
</feature>
<feature type="transmembrane region" description="Helical" evidence="11">
    <location>
        <begin position="685"/>
        <end position="705"/>
    </location>
</feature>
<keyword evidence="2" id="KW-0813">Transport</keyword>
<evidence type="ECO:0000259" key="15">
    <source>
        <dbReference type="Pfam" id="PF13244"/>
    </source>
</evidence>
<evidence type="ECO:0000256" key="1">
    <source>
        <dbReference type="ARBA" id="ARBA00004651"/>
    </source>
</evidence>
<dbReference type="RefSeq" id="WP_146856851.1">
    <property type="nucleotide sequence ID" value="NZ_BAAAHR010000002.1"/>
</dbReference>
<evidence type="ECO:0000256" key="7">
    <source>
        <dbReference type="ARBA" id="ARBA00023065"/>
    </source>
</evidence>
<evidence type="ECO:0000259" key="16">
    <source>
        <dbReference type="Pfam" id="PF20501"/>
    </source>
</evidence>
<feature type="transmembrane region" description="Helical" evidence="11">
    <location>
        <begin position="893"/>
        <end position="913"/>
    </location>
</feature>
<comment type="subcellular location">
    <subcellularLocation>
        <location evidence="1">Cell membrane</location>
        <topology evidence="1">Multi-pass membrane protein</topology>
    </subcellularLocation>
    <subcellularLocation>
        <location evidence="9">Membrane</location>
        <topology evidence="9">Multi-pass membrane protein</topology>
    </subcellularLocation>
</comment>
<dbReference type="Pfam" id="PF13244">
    <property type="entry name" value="MbhD"/>
    <property type="match status" value="1"/>
</dbReference>
<dbReference type="Pfam" id="PF04039">
    <property type="entry name" value="MnhB"/>
    <property type="match status" value="1"/>
</dbReference>
<feature type="transmembrane region" description="Helical" evidence="11">
    <location>
        <begin position="318"/>
        <end position="342"/>
    </location>
</feature>
<evidence type="ECO:0000256" key="9">
    <source>
        <dbReference type="RuleBase" id="RU000320"/>
    </source>
</evidence>
<evidence type="ECO:0000256" key="10">
    <source>
        <dbReference type="SAM" id="MobiDB-lite"/>
    </source>
</evidence>
<dbReference type="Proteomes" id="UP000321154">
    <property type="component" value="Unassembled WGS sequence"/>
</dbReference>
<dbReference type="Proteomes" id="UP000522688">
    <property type="component" value="Unassembled WGS sequence"/>
</dbReference>
<evidence type="ECO:0000256" key="4">
    <source>
        <dbReference type="ARBA" id="ARBA00022475"/>
    </source>
</evidence>
<feature type="transmembrane region" description="Helical" evidence="11">
    <location>
        <begin position="490"/>
        <end position="518"/>
    </location>
</feature>
<proteinExistence type="predicted"/>
<feature type="transmembrane region" description="Helical" evidence="11">
    <location>
        <begin position="563"/>
        <end position="585"/>
    </location>
</feature>
<feature type="transmembrane region" description="Helical" evidence="11">
    <location>
        <begin position="293"/>
        <end position="312"/>
    </location>
</feature>
<evidence type="ECO:0000256" key="6">
    <source>
        <dbReference type="ARBA" id="ARBA00022989"/>
    </source>
</evidence>
<keyword evidence="7" id="KW-0406">Ion transport</keyword>
<dbReference type="GO" id="GO:0015297">
    <property type="term" value="F:antiporter activity"/>
    <property type="evidence" value="ECO:0007669"/>
    <property type="project" value="UniProtKB-KW"/>
</dbReference>
<sequence>MIVALTAFAVAAVIVASIGRRLGSSLFVWASIVPFTAFVFTALQGPAVLSGDVPEETVPWIPQLAISLTLRMDVLAWVLALVVTGVGGLVLVYCARYFKHDEKGLARFAAVLVAFAGAMYGLVTSDDVFVLFVFWEATSVFSYLLIGHYTSKQASRGAALQALIVTTAGGLAMLVGLVILAVQGGTSSLSELVEAPPSGTAVTVAVVLVLVGALSKSALVPFHFWLPAAMAAPTPVSAYLHAAAMVKAGIYLVARLAPGYHDSPGWQEIIVTVGVVTMLLGGYRALRQHDLKLVLAYGTVSQLGFLTIVVGFGTRDAALAGLALLVAHALFKSTLFLVVGVIDHRTGTRDLRKLSGLGRQAPVLLVVTILALASMAGVPPTFGFVAKEAVLTALLHDAETGSSWGVIALVGVVVGSILTTAYSLRFLWGAFARKAGVEPVHFVREHIDFLLSPVVLALAGLALGLVAHPIDPVFARYADTLPAGAGEHEPYYLALWHGLEPALGLTAISLGVGALLFWQRDRVFRVQKAVSFLPRASDGYVTIMAAIDRTASRTTATTQRGSLPFYLSTILTVFIASSIVTLSLNRTWPSTAVLFDYPSQLAIGALMIIGAIAAAWSNKRFQAVVLVGVTGYGMAALFALHGAPDLALTQALIETITLIAFVLVLRRLPARLGDRNGRTHRVARAVIGVAVGSVMAAIAVVALGARPGETISGAFPSLAVDGGHGKNVVNVTLVDIRGWDTMGEIAVLIVAATGVASLVFITSRADILPRPERRTRAQRFMARVRPLREPAPVVPEGGSAVQIGDSTEGDRRAWLLAGRKLAPQNRSILLEVVVRLIFHAIIIVSIYLLFAGHNTPGGGFAGGLVAGFAFVARYLAGGRYELGAAAPLDAGKLLGAGLLTVAATALVPLFFGVDALTSTWFEGELPLLGHLEFVTSTFFDIGVYLVVVGLVLDVLRSLGAEVDRQEEEDAFGHPSEVSEPVDETVPVSVSGPTPTDGGRA</sequence>
<feature type="transmembrane region" description="Helical" evidence="11">
    <location>
        <begin position="933"/>
        <end position="955"/>
    </location>
</feature>
<evidence type="ECO:0000256" key="11">
    <source>
        <dbReference type="SAM" id="Phobius"/>
    </source>
</evidence>
<keyword evidence="8 11" id="KW-0472">Membrane</keyword>
<feature type="transmembrane region" description="Helical" evidence="11">
    <location>
        <begin position="646"/>
        <end position="665"/>
    </location>
</feature>
<dbReference type="InterPro" id="IPR001516">
    <property type="entry name" value="Proton_antipo_N"/>
</dbReference>
<dbReference type="InterPro" id="IPR042106">
    <property type="entry name" value="Nuo/plastoQ_OxRdtase_6_NuoJ"/>
</dbReference>
<feature type="transmembrane region" description="Helical" evidence="11">
    <location>
        <begin position="74"/>
        <end position="93"/>
    </location>
</feature>
<feature type="transmembrane region" description="Helical" evidence="11">
    <location>
        <begin position="363"/>
        <end position="386"/>
    </location>
</feature>
<evidence type="ECO:0000313" key="20">
    <source>
        <dbReference type="Proteomes" id="UP000522688"/>
    </source>
</evidence>
<feature type="transmembrane region" description="Helical" evidence="11">
    <location>
        <begin position="269"/>
        <end position="286"/>
    </location>
</feature>
<dbReference type="InterPro" id="IPR050616">
    <property type="entry name" value="CPA3_Na-H_Antiporter_A"/>
</dbReference>
<feature type="transmembrane region" description="Helical" evidence="11">
    <location>
        <begin position="105"/>
        <end position="123"/>
    </location>
</feature>
<keyword evidence="19" id="KW-1185">Reference proteome</keyword>
<evidence type="ECO:0000256" key="5">
    <source>
        <dbReference type="ARBA" id="ARBA00022692"/>
    </source>
</evidence>
<dbReference type="InterPro" id="IPR046806">
    <property type="entry name" value="MrpA_C/MbhE"/>
</dbReference>
<dbReference type="Gene3D" id="1.20.120.1200">
    <property type="entry name" value="NADH-ubiquinone/plastoquinone oxidoreductase chain 6, subunit NuoJ"/>
    <property type="match status" value="1"/>
</dbReference>
<keyword evidence="5 9" id="KW-0812">Transmembrane</keyword>
<dbReference type="GO" id="GO:0005886">
    <property type="term" value="C:plasma membrane"/>
    <property type="evidence" value="ECO:0007669"/>
    <property type="project" value="UniProtKB-SubCell"/>
</dbReference>
<reference evidence="18 20" key="2">
    <citation type="submission" date="2020-07" db="EMBL/GenBank/DDBJ databases">
        <title>Sequencing the genomes of 1000 actinobacteria strains.</title>
        <authorList>
            <person name="Klenk H.-P."/>
        </authorList>
    </citation>
    <scope>NUCLEOTIDE SEQUENCE [LARGE SCALE GENOMIC DNA]</scope>
    <source>
        <strain evidence="18 20">DSM 10309</strain>
    </source>
</reference>
<feature type="transmembrane region" description="Helical" evidence="11">
    <location>
        <begin position="623"/>
        <end position="640"/>
    </location>
</feature>
<evidence type="ECO:0000256" key="8">
    <source>
        <dbReference type="ARBA" id="ARBA00023136"/>
    </source>
</evidence>
<feature type="domain" description="NADH-Ubiquinone oxidoreductase (complex I) chain 5 N-terminal" evidence="13">
    <location>
        <begin position="63"/>
        <end position="108"/>
    </location>
</feature>
<dbReference type="PANTHER" id="PTHR43373:SF1">
    <property type="entry name" value="NA(+)_H(+) ANTIPORTER SUBUNIT A"/>
    <property type="match status" value="1"/>
</dbReference>
<evidence type="ECO:0000313" key="19">
    <source>
        <dbReference type="Proteomes" id="UP000321154"/>
    </source>
</evidence>
<feature type="region of interest" description="Disordered" evidence="10">
    <location>
        <begin position="965"/>
        <end position="1000"/>
    </location>
</feature>
<feature type="domain" description="MrpA C-terminal/MbhE" evidence="16">
    <location>
        <begin position="681"/>
        <end position="759"/>
    </location>
</feature>
<dbReference type="GO" id="GO:0006811">
    <property type="term" value="P:monoatomic ion transport"/>
    <property type="evidence" value="ECO:0007669"/>
    <property type="project" value="UniProtKB-KW"/>
</dbReference>
<keyword evidence="3" id="KW-0050">Antiport</keyword>
<keyword evidence="6 11" id="KW-1133">Transmembrane helix</keyword>
<evidence type="ECO:0000256" key="2">
    <source>
        <dbReference type="ARBA" id="ARBA00022448"/>
    </source>
</evidence>
<feature type="domain" description="MrpA C-terminal/MbhD" evidence="15">
    <location>
        <begin position="605"/>
        <end position="669"/>
    </location>
</feature>
<evidence type="ECO:0000256" key="3">
    <source>
        <dbReference type="ARBA" id="ARBA00022449"/>
    </source>
</evidence>
<dbReference type="InterPro" id="IPR001750">
    <property type="entry name" value="ND/Mrp_TM"/>
</dbReference>
<dbReference type="OrthoDB" id="9811798at2"/>
<evidence type="ECO:0000259" key="13">
    <source>
        <dbReference type="Pfam" id="PF00662"/>
    </source>
</evidence>
<protein>
    <submittedName>
        <fullName evidence="17">Monovalent cation/H+ antiporter subunit A</fullName>
    </submittedName>
    <submittedName>
        <fullName evidence="18">Multicomponent Na+:H+ antiporter subunit A</fullName>
    </submittedName>
</protein>
<accession>A0A7W3JGH0</accession>
<dbReference type="InterPro" id="IPR025383">
    <property type="entry name" value="MrpA_C/MbhD"/>
</dbReference>
<feature type="transmembrane region" description="Helical" evidence="11">
    <location>
        <begin position="406"/>
        <end position="428"/>
    </location>
</feature>